<reference evidence="1" key="1">
    <citation type="submission" date="2018-02" db="EMBL/GenBank/DDBJ databases">
        <authorList>
            <person name="Vasarhelyi B.M."/>
            <person name="Deshmukh S."/>
            <person name="Balint B."/>
            <person name="Kukolya J."/>
        </authorList>
    </citation>
    <scope>NUCLEOTIDE SEQUENCE</scope>
    <source>
        <strain evidence="1">KB22</strain>
    </source>
</reference>
<accession>A0A928UUX5</accession>
<dbReference type="Proteomes" id="UP000616201">
    <property type="component" value="Unassembled WGS sequence"/>
</dbReference>
<dbReference type="RefSeq" id="WP_196933843.1">
    <property type="nucleotide sequence ID" value="NZ_MU158697.1"/>
</dbReference>
<sequence length="341" mass="40871">MRIGNKRIIFGAPQNSGFSDVIRKELINLGYIIEDFSIKEEVFEYKSIFQRLYNLYRKVIFNDYDYKKKLKKEAHKNRMLDQLQKIPRADYAFFIRPDFFPLEFIAQVRNKADRSIAYQWDGLNRYPGIENYIPHFDRFYVFDPEDLSYPNTYPTTNFYFDSFKSIEVIDYKKAYFIGSFEAERMDNIVAIRNQLTQLNYECTIIIYSPHTRQTYEIKKFGFTHIDKHINYYENLNSMMSASVLIDIQNPIHKGLSFRIFESLGYDKKVITTNQNVVHYDLFHPNNIFVLNNYNAEDLISFLNTPYVQIADRIKKKYSFTNWANYVLDNEQYLPIDLPIIR</sequence>
<proteinExistence type="predicted"/>
<dbReference type="AlphaFoldDB" id="A0A928UUX5"/>
<comment type="caution">
    <text evidence="1">The sequence shown here is derived from an EMBL/GenBank/DDBJ whole genome shotgun (WGS) entry which is preliminary data.</text>
</comment>
<name>A0A928UUX5_9SPHI</name>
<protein>
    <submittedName>
        <fullName evidence="1">Uncharacterized protein</fullName>
    </submittedName>
</protein>
<evidence type="ECO:0000313" key="2">
    <source>
        <dbReference type="Proteomes" id="UP000616201"/>
    </source>
</evidence>
<keyword evidence="2" id="KW-1185">Reference proteome</keyword>
<evidence type="ECO:0000313" key="1">
    <source>
        <dbReference type="EMBL" id="MBE8713680.1"/>
    </source>
</evidence>
<organism evidence="1 2">
    <name type="scientific">Sphingobacterium hungaricum</name>
    <dbReference type="NCBI Taxonomy" id="2082723"/>
    <lineage>
        <taxon>Bacteria</taxon>
        <taxon>Pseudomonadati</taxon>
        <taxon>Bacteroidota</taxon>
        <taxon>Sphingobacteriia</taxon>
        <taxon>Sphingobacteriales</taxon>
        <taxon>Sphingobacteriaceae</taxon>
        <taxon>Sphingobacterium</taxon>
    </lineage>
</organism>
<gene>
    <name evidence="1" type="ORF">C4F49_08310</name>
</gene>
<dbReference type="EMBL" id="PRDK01000005">
    <property type="protein sequence ID" value="MBE8713680.1"/>
    <property type="molecule type" value="Genomic_DNA"/>
</dbReference>